<sequence>MSRVGRKKTKPIRKVVYRIRGAGKRLRTASDPLTSLVRNITSDNYSLLALAISAMLVWTYTREANKSLPMKIATELSGREGLVTYGQLIAKHPARINGLIVYLVTVWLVAPTKNRVPWSMLSVAAAVVLPEPTQWEYFWQSLALVCYCRVQGRKLKCFLLIAVVAVYMLGWVV</sequence>
<feature type="transmembrane region" description="Helical" evidence="1">
    <location>
        <begin position="45"/>
        <end position="61"/>
    </location>
</feature>
<evidence type="ECO:0000313" key="2">
    <source>
        <dbReference type="EMBL" id="UDL13946.1"/>
    </source>
</evidence>
<dbReference type="InterPro" id="IPR032441">
    <property type="entry name" value="SP24"/>
</dbReference>
<evidence type="ECO:0000256" key="1">
    <source>
        <dbReference type="SAM" id="Phobius"/>
    </source>
</evidence>
<keyword evidence="1" id="KW-1133">Transmembrane helix</keyword>
<protein>
    <submittedName>
        <fullName evidence="2">Uncharacterized protein</fullName>
    </submittedName>
</protein>
<reference evidence="2" key="1">
    <citation type="submission" date="2021-09" db="EMBL/GenBank/DDBJ databases">
        <authorList>
            <person name="Li N.N."/>
        </authorList>
    </citation>
    <scope>NUCLEOTIDE SEQUENCE</scope>
    <source>
        <strain evidence="2">Novel_5</strain>
    </source>
</reference>
<keyword evidence="1" id="KW-0812">Transmembrane</keyword>
<keyword evidence="1" id="KW-0472">Membrane</keyword>
<organism evidence="2">
    <name type="scientific">Xiangshan insect virus</name>
    <dbReference type="NCBI Taxonomy" id="2886242"/>
    <lineage>
        <taxon>Viruses</taxon>
        <taxon>Riboviria</taxon>
    </lineage>
</organism>
<dbReference type="EMBL" id="OK491481">
    <property type="protein sequence ID" value="UDL13946.1"/>
    <property type="molecule type" value="Genomic_RNA"/>
</dbReference>
<name>A0A8K1P3F1_9VIRU</name>
<accession>A0A8K1P3F1</accession>
<proteinExistence type="predicted"/>
<feature type="transmembrane region" description="Helical" evidence="1">
    <location>
        <begin position="94"/>
        <end position="110"/>
    </location>
</feature>
<dbReference type="Pfam" id="PF16504">
    <property type="entry name" value="SP24"/>
    <property type="match status" value="1"/>
</dbReference>
<feature type="transmembrane region" description="Helical" evidence="1">
    <location>
        <begin position="155"/>
        <end position="172"/>
    </location>
</feature>